<keyword evidence="4" id="KW-0560">Oxidoreductase</keyword>
<dbReference type="AlphaFoldDB" id="A0AAV9NBI9"/>
<evidence type="ECO:0000256" key="3">
    <source>
        <dbReference type="ARBA" id="ARBA00022827"/>
    </source>
</evidence>
<dbReference type="InterPro" id="IPR036188">
    <property type="entry name" value="FAD/NAD-bd_sf"/>
</dbReference>
<gene>
    <name evidence="7" type="ORF">LTR84_001852</name>
</gene>
<evidence type="ECO:0000259" key="6">
    <source>
        <dbReference type="Pfam" id="PF01494"/>
    </source>
</evidence>
<dbReference type="InterPro" id="IPR002938">
    <property type="entry name" value="FAD-bd"/>
</dbReference>
<comment type="similarity">
    <text evidence="1">Belongs to the paxM FAD-dependent monooxygenase family.</text>
</comment>
<proteinExistence type="inferred from homology"/>
<dbReference type="EMBL" id="JAVRRD010000011">
    <property type="protein sequence ID" value="KAK5053890.1"/>
    <property type="molecule type" value="Genomic_DNA"/>
</dbReference>
<dbReference type="GO" id="GO:0071949">
    <property type="term" value="F:FAD binding"/>
    <property type="evidence" value="ECO:0007669"/>
    <property type="project" value="InterPro"/>
</dbReference>
<dbReference type="InterPro" id="IPR050493">
    <property type="entry name" value="FAD-dep_Monooxygenase_BioMet"/>
</dbReference>
<organism evidence="7 8">
    <name type="scientific">Exophiala bonariae</name>
    <dbReference type="NCBI Taxonomy" id="1690606"/>
    <lineage>
        <taxon>Eukaryota</taxon>
        <taxon>Fungi</taxon>
        <taxon>Dikarya</taxon>
        <taxon>Ascomycota</taxon>
        <taxon>Pezizomycotina</taxon>
        <taxon>Eurotiomycetes</taxon>
        <taxon>Chaetothyriomycetidae</taxon>
        <taxon>Chaetothyriales</taxon>
        <taxon>Herpotrichiellaceae</taxon>
        <taxon>Exophiala</taxon>
    </lineage>
</organism>
<dbReference type="Proteomes" id="UP001358417">
    <property type="component" value="Unassembled WGS sequence"/>
</dbReference>
<evidence type="ECO:0000256" key="5">
    <source>
        <dbReference type="ARBA" id="ARBA00023033"/>
    </source>
</evidence>
<dbReference type="SUPFAM" id="SSF51905">
    <property type="entry name" value="FAD/NAD(P)-binding domain"/>
    <property type="match status" value="1"/>
</dbReference>
<keyword evidence="3" id="KW-0274">FAD</keyword>
<evidence type="ECO:0000313" key="8">
    <source>
        <dbReference type="Proteomes" id="UP001358417"/>
    </source>
</evidence>
<dbReference type="PANTHER" id="PTHR13789">
    <property type="entry name" value="MONOOXYGENASE"/>
    <property type="match status" value="1"/>
</dbReference>
<dbReference type="GeneID" id="89970068"/>
<dbReference type="PRINTS" id="PR00420">
    <property type="entry name" value="RNGMNOXGNASE"/>
</dbReference>
<evidence type="ECO:0000313" key="7">
    <source>
        <dbReference type="EMBL" id="KAK5053890.1"/>
    </source>
</evidence>
<name>A0AAV9NBI9_9EURO</name>
<dbReference type="GO" id="GO:0004497">
    <property type="term" value="F:monooxygenase activity"/>
    <property type="evidence" value="ECO:0007669"/>
    <property type="project" value="UniProtKB-KW"/>
</dbReference>
<dbReference type="Gene3D" id="3.50.50.60">
    <property type="entry name" value="FAD/NAD(P)-binding domain"/>
    <property type="match status" value="1"/>
</dbReference>
<feature type="domain" description="FAD-binding" evidence="6">
    <location>
        <begin position="12"/>
        <end position="339"/>
    </location>
</feature>
<evidence type="ECO:0000256" key="2">
    <source>
        <dbReference type="ARBA" id="ARBA00022630"/>
    </source>
</evidence>
<evidence type="ECO:0000256" key="1">
    <source>
        <dbReference type="ARBA" id="ARBA00007992"/>
    </source>
</evidence>
<protein>
    <recommendedName>
        <fullName evidence="6">FAD-binding domain-containing protein</fullName>
    </recommendedName>
</protein>
<dbReference type="PANTHER" id="PTHR13789:SF309">
    <property type="entry name" value="PUTATIVE (AFU_ORTHOLOGUE AFUA_6G14510)-RELATED"/>
    <property type="match status" value="1"/>
</dbReference>
<evidence type="ECO:0000256" key="4">
    <source>
        <dbReference type="ARBA" id="ARBA00023002"/>
    </source>
</evidence>
<comment type="caution">
    <text evidence="7">The sequence shown here is derived from an EMBL/GenBank/DDBJ whole genome shotgun (WGS) entry which is preliminary data.</text>
</comment>
<keyword evidence="2" id="KW-0285">Flavoprotein</keyword>
<reference evidence="7 8" key="1">
    <citation type="submission" date="2023-08" db="EMBL/GenBank/DDBJ databases">
        <title>Black Yeasts Isolated from many extreme environments.</title>
        <authorList>
            <person name="Coleine C."/>
            <person name="Stajich J.E."/>
            <person name="Selbmann L."/>
        </authorList>
    </citation>
    <scope>NUCLEOTIDE SEQUENCE [LARGE SCALE GENOMIC DNA]</scope>
    <source>
        <strain evidence="7 8">CCFEE 5792</strain>
    </source>
</reference>
<keyword evidence="5" id="KW-0503">Monooxygenase</keyword>
<keyword evidence="8" id="KW-1185">Reference proteome</keyword>
<dbReference type="RefSeq" id="XP_064707015.1">
    <property type="nucleotide sequence ID" value="XM_064845470.1"/>
</dbReference>
<dbReference type="Pfam" id="PF01494">
    <property type="entry name" value="FAD_binding_3"/>
    <property type="match status" value="1"/>
</dbReference>
<accession>A0AAV9NBI9</accession>
<sequence length="432" mass="47140">MMRNIRILSMPEVKVLIIGCGVAGPVLAHFLKRKGYTPIVFEKVTKLGDAGASLMLMPNGLKVLGLAGILPEIQRDSIDLQAFVDKTANDEVLGTSSIPTTFKQKYGTPGLGVKRTELNLKLKSLVEELGVDVREGWELDDVEETDDSVTAHFKGRESVTGSFLIGCDGIKAASRRVLLGKTGLEEGLPEFTGLTQTAGLSPTPVALGALPAMRNWYGEGVHVISYPVSPTVASWAITLPEGSGQEAAWGLCTAEEIEERKRTLSEHVKSWSDGVPYELITSATRIIKFGIYDREEMKPEQWHSRRCVLVGDAAHPTSPHLGQGANQALEDCYTLSNALPSLDATDTDYEGKIATLGAPLTEIFQRFAEKRQPRTAALVKGARAQGNQRVVTTGPEDCRRRDEQIKAVWADSEAIRRKYDALLSEPFQHSSQ</sequence>